<dbReference type="InterPro" id="IPR010982">
    <property type="entry name" value="Lambda_DNA-bd_dom_sf"/>
</dbReference>
<dbReference type="PROSITE" id="PS50943">
    <property type="entry name" value="HTH_CROC1"/>
    <property type="match status" value="1"/>
</dbReference>
<dbReference type="GO" id="GO:0003677">
    <property type="term" value="F:DNA binding"/>
    <property type="evidence" value="ECO:0007669"/>
    <property type="project" value="InterPro"/>
</dbReference>
<dbReference type="OrthoDB" id="1658076at2"/>
<feature type="domain" description="HTH cro/C1-type" evidence="1">
    <location>
        <begin position="23"/>
        <end position="77"/>
    </location>
</feature>
<accession>A0A3E2VVG1</accession>
<evidence type="ECO:0000313" key="2">
    <source>
        <dbReference type="EMBL" id="RGC14809.1"/>
    </source>
</evidence>
<dbReference type="Gene3D" id="1.10.260.40">
    <property type="entry name" value="lambda repressor-like DNA-binding domains"/>
    <property type="match status" value="1"/>
</dbReference>
<proteinExistence type="predicted"/>
<comment type="caution">
    <text evidence="2">The sequence shown here is derived from an EMBL/GenBank/DDBJ whole genome shotgun (WGS) entry which is preliminary data.</text>
</comment>
<sequence>MQGVIQMKYKNMQDAMKVTGVRLRELREAVGLTPTMLGKKCNKHHNVILSIEKGMTDPSLLLLNELLTALGSELHEFFDERFDEIFEQMIEAEHGKM</sequence>
<dbReference type="SUPFAM" id="SSF47413">
    <property type="entry name" value="lambda repressor-like DNA-binding domains"/>
    <property type="match status" value="1"/>
</dbReference>
<dbReference type="Proteomes" id="UP000260025">
    <property type="component" value="Unassembled WGS sequence"/>
</dbReference>
<protein>
    <submittedName>
        <fullName evidence="2">XRE family transcriptional regulator</fullName>
    </submittedName>
</protein>
<dbReference type="SMART" id="SM00530">
    <property type="entry name" value="HTH_XRE"/>
    <property type="match status" value="1"/>
</dbReference>
<organism evidence="2 3">
    <name type="scientific">Clostridium innocuum</name>
    <dbReference type="NCBI Taxonomy" id="1522"/>
    <lineage>
        <taxon>Bacteria</taxon>
        <taxon>Bacillati</taxon>
        <taxon>Bacillota</taxon>
        <taxon>Clostridia</taxon>
        <taxon>Eubacteriales</taxon>
        <taxon>Clostridiaceae</taxon>
        <taxon>Clostridium</taxon>
    </lineage>
</organism>
<reference evidence="2 3" key="1">
    <citation type="submission" date="2018-08" db="EMBL/GenBank/DDBJ databases">
        <title>A genome reference for cultivated species of the human gut microbiota.</title>
        <authorList>
            <person name="Zou Y."/>
            <person name="Xue W."/>
            <person name="Luo G."/>
        </authorList>
    </citation>
    <scope>NUCLEOTIDE SEQUENCE [LARGE SCALE GENOMIC DNA]</scope>
    <source>
        <strain evidence="2 3">OF01-2LB</strain>
    </source>
</reference>
<dbReference type="InterPro" id="IPR001387">
    <property type="entry name" value="Cro/C1-type_HTH"/>
</dbReference>
<dbReference type="Pfam" id="PF01381">
    <property type="entry name" value="HTH_3"/>
    <property type="match status" value="1"/>
</dbReference>
<gene>
    <name evidence="2" type="ORF">DXA38_12120</name>
</gene>
<name>A0A3E2VVG1_CLOIN</name>
<dbReference type="AlphaFoldDB" id="A0A3E2VVG1"/>
<evidence type="ECO:0000259" key="1">
    <source>
        <dbReference type="PROSITE" id="PS50943"/>
    </source>
</evidence>
<dbReference type="CDD" id="cd00093">
    <property type="entry name" value="HTH_XRE"/>
    <property type="match status" value="1"/>
</dbReference>
<dbReference type="EMBL" id="QVEV01000017">
    <property type="protein sequence ID" value="RGC14809.1"/>
    <property type="molecule type" value="Genomic_DNA"/>
</dbReference>
<evidence type="ECO:0000313" key="3">
    <source>
        <dbReference type="Proteomes" id="UP000260025"/>
    </source>
</evidence>